<organism evidence="10 11">
    <name type="scientific">Babjeviella inositovora NRRL Y-12698</name>
    <dbReference type="NCBI Taxonomy" id="984486"/>
    <lineage>
        <taxon>Eukaryota</taxon>
        <taxon>Fungi</taxon>
        <taxon>Dikarya</taxon>
        <taxon>Ascomycota</taxon>
        <taxon>Saccharomycotina</taxon>
        <taxon>Pichiomycetes</taxon>
        <taxon>Serinales incertae sedis</taxon>
        <taxon>Babjeviella</taxon>
    </lineage>
</organism>
<evidence type="ECO:0000313" key="10">
    <source>
        <dbReference type="EMBL" id="ODQ78709.1"/>
    </source>
</evidence>
<name>A0A1E3QLY2_9ASCO</name>
<dbReference type="InterPro" id="IPR023358">
    <property type="entry name" value="Peptidase_M18_dom2"/>
</dbReference>
<evidence type="ECO:0008006" key="12">
    <source>
        <dbReference type="Google" id="ProtNLM"/>
    </source>
</evidence>
<protein>
    <recommendedName>
        <fullName evidence="12">Vacuolar aminopeptidase 1</fullName>
    </recommendedName>
</protein>
<dbReference type="GeneID" id="30149755"/>
<dbReference type="FunFam" id="2.30.250.10:FF:000001">
    <property type="entry name" value="Aspartyl aminopeptidase 1"/>
    <property type="match status" value="1"/>
</dbReference>
<dbReference type="SUPFAM" id="SSF53187">
    <property type="entry name" value="Zn-dependent exopeptidases"/>
    <property type="match status" value="1"/>
</dbReference>
<proteinExistence type="inferred from homology"/>
<dbReference type="GO" id="GO:0000324">
    <property type="term" value="C:fungal-type vacuole"/>
    <property type="evidence" value="ECO:0007669"/>
    <property type="project" value="TreeGrafter"/>
</dbReference>
<keyword evidence="11" id="KW-1185">Reference proteome</keyword>
<dbReference type="OrthoDB" id="9880441at2759"/>
<dbReference type="GO" id="GO:0008270">
    <property type="term" value="F:zinc ion binding"/>
    <property type="evidence" value="ECO:0007669"/>
    <property type="project" value="InterPro"/>
</dbReference>
<dbReference type="SUPFAM" id="SSF101821">
    <property type="entry name" value="Aminopeptidase/glucanase lid domain"/>
    <property type="match status" value="1"/>
</dbReference>
<evidence type="ECO:0000256" key="7">
    <source>
        <dbReference type="ARBA" id="ARBA00022833"/>
    </source>
</evidence>
<keyword evidence="8 9" id="KW-0482">Metalloprotease</keyword>
<dbReference type="AlphaFoldDB" id="A0A1E3QLY2"/>
<keyword evidence="4 9" id="KW-0645">Protease</keyword>
<keyword evidence="6 9" id="KW-0378">Hydrolase</keyword>
<evidence type="ECO:0000256" key="1">
    <source>
        <dbReference type="ARBA" id="ARBA00001947"/>
    </source>
</evidence>
<gene>
    <name evidence="10" type="ORF">BABINDRAFT_39009</name>
</gene>
<evidence type="ECO:0000256" key="4">
    <source>
        <dbReference type="ARBA" id="ARBA00022670"/>
    </source>
</evidence>
<keyword evidence="7 9" id="KW-0862">Zinc</keyword>
<dbReference type="PRINTS" id="PR00932">
    <property type="entry name" value="AMINO1PTASE"/>
</dbReference>
<dbReference type="CDD" id="cd05658">
    <property type="entry name" value="M18_DAP"/>
    <property type="match status" value="1"/>
</dbReference>
<evidence type="ECO:0000256" key="3">
    <source>
        <dbReference type="ARBA" id="ARBA00022438"/>
    </source>
</evidence>
<evidence type="ECO:0000313" key="11">
    <source>
        <dbReference type="Proteomes" id="UP000094336"/>
    </source>
</evidence>
<dbReference type="STRING" id="984486.A0A1E3QLY2"/>
<dbReference type="PANTHER" id="PTHR28570">
    <property type="entry name" value="ASPARTYL AMINOPEPTIDASE"/>
    <property type="match status" value="1"/>
</dbReference>
<dbReference type="Gene3D" id="3.40.630.10">
    <property type="entry name" value="Zn peptidases"/>
    <property type="match status" value="1"/>
</dbReference>
<dbReference type="Gene3D" id="2.30.250.10">
    <property type="entry name" value="Aminopeptidase i, Domain 2"/>
    <property type="match status" value="1"/>
</dbReference>
<dbReference type="PANTHER" id="PTHR28570:SF4">
    <property type="entry name" value="VACUOLAR AMINOPEPTIDASE 1"/>
    <property type="match status" value="1"/>
</dbReference>
<reference evidence="11" key="1">
    <citation type="submission" date="2016-05" db="EMBL/GenBank/DDBJ databases">
        <title>Comparative genomics of biotechnologically important yeasts.</title>
        <authorList>
            <consortium name="DOE Joint Genome Institute"/>
            <person name="Riley R."/>
            <person name="Haridas S."/>
            <person name="Wolfe K.H."/>
            <person name="Lopes M.R."/>
            <person name="Hittinger C.T."/>
            <person name="Goker M."/>
            <person name="Salamov A."/>
            <person name="Wisecaver J."/>
            <person name="Long T.M."/>
            <person name="Aerts A.L."/>
            <person name="Barry K."/>
            <person name="Choi C."/>
            <person name="Clum A."/>
            <person name="Coughlan A.Y."/>
            <person name="Deshpande S."/>
            <person name="Douglass A.P."/>
            <person name="Hanson S.J."/>
            <person name="Klenk H.-P."/>
            <person name="Labutti K."/>
            <person name="Lapidus A."/>
            <person name="Lindquist E."/>
            <person name="Lipzen A."/>
            <person name="Meier-Kolthoff J.P."/>
            <person name="Ohm R.A."/>
            <person name="Otillar R.P."/>
            <person name="Pangilinan J."/>
            <person name="Peng Y."/>
            <person name="Rokas A."/>
            <person name="Rosa C.A."/>
            <person name="Scheuner C."/>
            <person name="Sibirny A.A."/>
            <person name="Slot J.C."/>
            <person name="Stielow J.B."/>
            <person name="Sun H."/>
            <person name="Kurtzman C.P."/>
            <person name="Blackwell M."/>
            <person name="Grigoriev I.V."/>
            <person name="Jeffries T.W."/>
        </authorList>
    </citation>
    <scope>NUCLEOTIDE SEQUENCE [LARGE SCALE GENOMIC DNA]</scope>
    <source>
        <strain evidence="11">NRRL Y-12698</strain>
    </source>
</reference>
<dbReference type="Pfam" id="PF02127">
    <property type="entry name" value="Peptidase_M18"/>
    <property type="match status" value="1"/>
</dbReference>
<evidence type="ECO:0000256" key="6">
    <source>
        <dbReference type="ARBA" id="ARBA00022801"/>
    </source>
</evidence>
<dbReference type="GO" id="GO:0006508">
    <property type="term" value="P:proteolysis"/>
    <property type="evidence" value="ECO:0007669"/>
    <property type="project" value="UniProtKB-KW"/>
</dbReference>
<sequence length="521" mass="56101">MGSKGVEKFIALKNEATPGHSKPAEAKTTSLSPMPAVSPVFQTSKEKYTDDYLVHYAHRYIDFTYKSPTTFHVVSYIGTLLESHGFSYLSEKTSWDDLTPGLYYTTRSGTSLAAFAVGADWTPEKGVGIIGSHIDALATKLKPNSTKEKVDGYELLGVAPYAGALSNLWWDRDLGLGGRVLVKVADPTANIGYKVESKLINSSPHPIAHIPTLAPHFGAPAVGPFNPETQAVPVVGFSTGKEEEATDAEKAAPLYGRHALKLLRYIASLAEVKVEDIVQLDLDLYDVQKGILGGLSREFLFAPRVDDRICSFAAISGLIEFVVRNGGSVPKDSFSVVGLYDNEEIGSALRQGAKGGLVEAVVSRVTSAYNKGADISALIRTVYANTIILSADVNHLLNPNFKNVYLEHHAPVPNKGISVALDPNGHMATDAVGVALVEQIAKLNGDELQYFQIRNDSRSGGTIGPSLSIQTGARTIDLGIPQLSMHSIRAATGTKDIGLGVRFFEGFFDKWRAVYDSFGDL</sequence>
<dbReference type="GO" id="GO:0070006">
    <property type="term" value="F:metalloaminopeptidase activity"/>
    <property type="evidence" value="ECO:0007669"/>
    <property type="project" value="TreeGrafter"/>
</dbReference>
<dbReference type="InterPro" id="IPR001948">
    <property type="entry name" value="Peptidase_M18"/>
</dbReference>
<evidence type="ECO:0000256" key="8">
    <source>
        <dbReference type="ARBA" id="ARBA00023049"/>
    </source>
</evidence>
<accession>A0A1E3QLY2</accession>
<comment type="similarity">
    <text evidence="2 9">Belongs to the peptidase M18 family.</text>
</comment>
<comment type="cofactor">
    <cofactor evidence="1">
        <name>Zn(2+)</name>
        <dbReference type="ChEBI" id="CHEBI:29105"/>
    </cofactor>
</comment>
<evidence type="ECO:0000256" key="9">
    <source>
        <dbReference type="RuleBase" id="RU004386"/>
    </source>
</evidence>
<dbReference type="EMBL" id="KV454434">
    <property type="protein sequence ID" value="ODQ78709.1"/>
    <property type="molecule type" value="Genomic_DNA"/>
</dbReference>
<evidence type="ECO:0000256" key="2">
    <source>
        <dbReference type="ARBA" id="ARBA00008290"/>
    </source>
</evidence>
<keyword evidence="3 9" id="KW-0031">Aminopeptidase</keyword>
<keyword evidence="5 9" id="KW-0479">Metal-binding</keyword>
<evidence type="ECO:0000256" key="5">
    <source>
        <dbReference type="ARBA" id="ARBA00022723"/>
    </source>
</evidence>
<dbReference type="Proteomes" id="UP000094336">
    <property type="component" value="Unassembled WGS sequence"/>
</dbReference>
<dbReference type="RefSeq" id="XP_018984037.1">
    <property type="nucleotide sequence ID" value="XM_019131902.1"/>
</dbReference>